<gene>
    <name evidence="2" type="ORF">DFR27_1470</name>
</gene>
<keyword evidence="1" id="KW-0472">Membrane</keyword>
<proteinExistence type="predicted"/>
<organism evidence="2 3">
    <name type="scientific">Umboniibacter marinipuniceus</name>
    <dbReference type="NCBI Taxonomy" id="569599"/>
    <lineage>
        <taxon>Bacteria</taxon>
        <taxon>Pseudomonadati</taxon>
        <taxon>Pseudomonadota</taxon>
        <taxon>Gammaproteobacteria</taxon>
        <taxon>Cellvibrionales</taxon>
        <taxon>Cellvibrionaceae</taxon>
        <taxon>Umboniibacter</taxon>
    </lineage>
</organism>
<evidence type="ECO:0008006" key="4">
    <source>
        <dbReference type="Google" id="ProtNLM"/>
    </source>
</evidence>
<evidence type="ECO:0000313" key="3">
    <source>
        <dbReference type="Proteomes" id="UP000267187"/>
    </source>
</evidence>
<dbReference type="OrthoDB" id="5821246at2"/>
<dbReference type="Proteomes" id="UP000267187">
    <property type="component" value="Unassembled WGS sequence"/>
</dbReference>
<dbReference type="EMBL" id="REFJ01000003">
    <property type="protein sequence ID" value="RMA80108.1"/>
    <property type="molecule type" value="Genomic_DNA"/>
</dbReference>
<dbReference type="AlphaFoldDB" id="A0A3M0ABG4"/>
<keyword evidence="1" id="KW-0812">Transmembrane</keyword>
<protein>
    <recommendedName>
        <fullName evidence="4">DUF2333 family protein</fullName>
    </recommendedName>
</protein>
<dbReference type="PIRSF" id="PIRSF029693">
    <property type="entry name" value="UCP029693"/>
    <property type="match status" value="1"/>
</dbReference>
<comment type="caution">
    <text evidence="2">The sequence shown here is derived from an EMBL/GenBank/DDBJ whole genome shotgun (WGS) entry which is preliminary data.</text>
</comment>
<dbReference type="InterPro" id="IPR016936">
    <property type="entry name" value="UCP029693"/>
</dbReference>
<feature type="transmembrane region" description="Helical" evidence="1">
    <location>
        <begin position="21"/>
        <end position="44"/>
    </location>
</feature>
<keyword evidence="3" id="KW-1185">Reference proteome</keyword>
<name>A0A3M0ABG4_9GAMM</name>
<evidence type="ECO:0000256" key="1">
    <source>
        <dbReference type="SAM" id="Phobius"/>
    </source>
</evidence>
<reference evidence="2 3" key="1">
    <citation type="submission" date="2018-10" db="EMBL/GenBank/DDBJ databases">
        <title>Genomic Encyclopedia of Type Strains, Phase IV (KMG-IV): sequencing the most valuable type-strain genomes for metagenomic binning, comparative biology and taxonomic classification.</title>
        <authorList>
            <person name="Goeker M."/>
        </authorList>
    </citation>
    <scope>NUCLEOTIDE SEQUENCE [LARGE SCALE GENOMIC DNA]</scope>
    <source>
        <strain evidence="2 3">DSM 25080</strain>
    </source>
</reference>
<dbReference type="Pfam" id="PF10095">
    <property type="entry name" value="DUF2333"/>
    <property type="match status" value="1"/>
</dbReference>
<keyword evidence="1" id="KW-1133">Transmembrane helix</keyword>
<evidence type="ECO:0000313" key="2">
    <source>
        <dbReference type="EMBL" id="RMA80108.1"/>
    </source>
</evidence>
<sequence length="344" mass="38854">MTIKERWTNWRTDQSDRVDGGFWRWIAILLGVYLLLMAIVGVVISSEPEPFDVRQAFAERYPGQEPVIGSLTTQSLIVQTETLLDKPWGYIANDISPPGVWLDNIPNWEYGALVQIRDLAKAMREQFSRSQTQSTEDEALKKAEPNLNYNHRSWLLPASEGQYRDSIRYLEDYLERLNDESNQSAQFFARADNLNAWLTTVGSRLGSYSQRLAASVGEARVNTDLAGDTAAQQSTASAQLVYVGTPWLEIDDVFYEARGYCWGLAQTLKAIEFDFADVLEKKRAQASLEQIIRELEGTQRQIWSPMILNGSGYGMLANHSLVLSNYISRANAALIDLRDLLNNG</sequence>
<accession>A0A3M0ABG4</accession>